<accession>A0A0N1JW97</accession>
<evidence type="ECO:0000313" key="3">
    <source>
        <dbReference type="Proteomes" id="UP000037982"/>
    </source>
</evidence>
<reference evidence="3" key="1">
    <citation type="submission" date="2015-07" db="EMBL/GenBank/DDBJ databases">
        <authorList>
            <person name="Ju K.-S."/>
            <person name="Doroghazi J.R."/>
            <person name="Metcalf W.W."/>
        </authorList>
    </citation>
    <scope>NUCLEOTIDE SEQUENCE [LARGE SCALE GENOMIC DNA]</scope>
    <source>
        <strain evidence="3">NRRL ISP-5002</strain>
    </source>
</reference>
<dbReference type="Proteomes" id="UP000037982">
    <property type="component" value="Unassembled WGS sequence"/>
</dbReference>
<dbReference type="AlphaFoldDB" id="A0A0N1JW97"/>
<sequence length="141" mass="15033">MDVLFITSTAVVVADPPQSRRLFMDTLGLPLEGEDDGYYSSGSIPGSKHFGMWPLSQAAEACFGTPSWPADRVVPQASIEFEVADADAVAAAGGELERAGFALLHPARTEPWGQTVTRLLTDDGLIVGISYAPSLHDEERA</sequence>
<dbReference type="SUPFAM" id="SSF54593">
    <property type="entry name" value="Glyoxalase/Bleomycin resistance protein/Dihydroxybiphenyl dioxygenase"/>
    <property type="match status" value="1"/>
</dbReference>
<dbReference type="InterPro" id="IPR029068">
    <property type="entry name" value="Glyas_Bleomycin-R_OHBP_Dase"/>
</dbReference>
<protein>
    <submittedName>
        <fullName evidence="2">Glyoxalase</fullName>
    </submittedName>
</protein>
<evidence type="ECO:0000313" key="2">
    <source>
        <dbReference type="EMBL" id="KPC59847.1"/>
    </source>
</evidence>
<feature type="domain" description="Glyoxalase/fosfomycin resistance/dioxygenase" evidence="1">
    <location>
        <begin position="7"/>
        <end position="125"/>
    </location>
</feature>
<proteinExistence type="predicted"/>
<dbReference type="Gene3D" id="3.10.180.10">
    <property type="entry name" value="2,3-Dihydroxybiphenyl 1,2-Dioxygenase, domain 1"/>
    <property type="match status" value="1"/>
</dbReference>
<organism evidence="2 3">
    <name type="scientific">Streptomyces chattanoogensis</name>
    <dbReference type="NCBI Taxonomy" id="66876"/>
    <lineage>
        <taxon>Bacteria</taxon>
        <taxon>Bacillati</taxon>
        <taxon>Actinomycetota</taxon>
        <taxon>Actinomycetes</taxon>
        <taxon>Kitasatosporales</taxon>
        <taxon>Streptomycetaceae</taxon>
        <taxon>Streptomyces</taxon>
    </lineage>
</organism>
<evidence type="ECO:0000259" key="1">
    <source>
        <dbReference type="Pfam" id="PF00903"/>
    </source>
</evidence>
<dbReference type="Pfam" id="PF00903">
    <property type="entry name" value="Glyoxalase"/>
    <property type="match status" value="1"/>
</dbReference>
<comment type="caution">
    <text evidence="2">The sequence shown here is derived from an EMBL/GenBank/DDBJ whole genome shotgun (WGS) entry which is preliminary data.</text>
</comment>
<gene>
    <name evidence="2" type="ORF">ADL29_32430</name>
</gene>
<dbReference type="PATRIC" id="fig|66876.3.peg.7143"/>
<keyword evidence="3" id="KW-1185">Reference proteome</keyword>
<name>A0A0N1JW97_9ACTN</name>
<dbReference type="InterPro" id="IPR004360">
    <property type="entry name" value="Glyas_Fos-R_dOase_dom"/>
</dbReference>
<dbReference type="RefSeq" id="WP_053927103.1">
    <property type="nucleotide sequence ID" value="NZ_LGKG01000172.1"/>
</dbReference>
<dbReference type="EMBL" id="LGKG01000172">
    <property type="protein sequence ID" value="KPC59847.1"/>
    <property type="molecule type" value="Genomic_DNA"/>
</dbReference>